<evidence type="ECO:0000256" key="2">
    <source>
        <dbReference type="SAM" id="MobiDB-lite"/>
    </source>
</evidence>
<name>A0AAV7ASM4_ENGPU</name>
<organism evidence="3 4">
    <name type="scientific">Engystomops pustulosus</name>
    <name type="common">Tungara frog</name>
    <name type="synonym">Physalaemus pustulosus</name>
    <dbReference type="NCBI Taxonomy" id="76066"/>
    <lineage>
        <taxon>Eukaryota</taxon>
        <taxon>Metazoa</taxon>
        <taxon>Chordata</taxon>
        <taxon>Craniata</taxon>
        <taxon>Vertebrata</taxon>
        <taxon>Euteleostomi</taxon>
        <taxon>Amphibia</taxon>
        <taxon>Batrachia</taxon>
        <taxon>Anura</taxon>
        <taxon>Neobatrachia</taxon>
        <taxon>Hyloidea</taxon>
        <taxon>Leptodactylidae</taxon>
        <taxon>Leiuperinae</taxon>
        <taxon>Engystomops</taxon>
    </lineage>
</organism>
<gene>
    <name evidence="3" type="ORF">GDO81_016386</name>
</gene>
<dbReference type="AlphaFoldDB" id="A0AAV7ASM4"/>
<protein>
    <submittedName>
        <fullName evidence="3">Uncharacterized protein</fullName>
    </submittedName>
</protein>
<evidence type="ECO:0000256" key="1">
    <source>
        <dbReference type="SAM" id="Coils"/>
    </source>
</evidence>
<evidence type="ECO:0000313" key="3">
    <source>
        <dbReference type="EMBL" id="KAG8564251.1"/>
    </source>
</evidence>
<accession>A0AAV7ASM4</accession>
<reference evidence="3" key="1">
    <citation type="thesis" date="2020" institute="ProQuest LLC" country="789 East Eisenhower Parkway, Ann Arbor, MI, USA">
        <title>Comparative Genomics and Chromosome Evolution.</title>
        <authorList>
            <person name="Mudd A.B."/>
        </authorList>
    </citation>
    <scope>NUCLEOTIDE SEQUENCE</scope>
    <source>
        <strain evidence="3">237g6f4</strain>
        <tissue evidence="3">Blood</tissue>
    </source>
</reference>
<proteinExistence type="predicted"/>
<dbReference type="EMBL" id="WNYA01000007">
    <property type="protein sequence ID" value="KAG8564251.1"/>
    <property type="molecule type" value="Genomic_DNA"/>
</dbReference>
<evidence type="ECO:0000313" key="4">
    <source>
        <dbReference type="Proteomes" id="UP000824782"/>
    </source>
</evidence>
<sequence length="91" mass="9856">MARITAADSMEAGSRRATAGSGRRSSGLLLNATSAQGGETRVLCEALRKLTAVTRAISSNLRNVNENLERILLDKEDIEELEKMLNALKVQ</sequence>
<feature type="region of interest" description="Disordered" evidence="2">
    <location>
        <begin position="1"/>
        <end position="25"/>
    </location>
</feature>
<keyword evidence="1" id="KW-0175">Coiled coil</keyword>
<dbReference type="Proteomes" id="UP000824782">
    <property type="component" value="Unassembled WGS sequence"/>
</dbReference>
<comment type="caution">
    <text evidence="3">The sequence shown here is derived from an EMBL/GenBank/DDBJ whole genome shotgun (WGS) entry which is preliminary data.</text>
</comment>
<feature type="coiled-coil region" evidence="1">
    <location>
        <begin position="61"/>
        <end position="91"/>
    </location>
</feature>
<feature type="compositionally biased region" description="Low complexity" evidence="2">
    <location>
        <begin position="15"/>
        <end position="25"/>
    </location>
</feature>
<keyword evidence="4" id="KW-1185">Reference proteome</keyword>